<dbReference type="OrthoDB" id="9958064at2"/>
<gene>
    <name evidence="1" type="ORF">E1294_04490</name>
</gene>
<proteinExistence type="predicted"/>
<dbReference type="EMBL" id="SMKP01000008">
    <property type="protein sequence ID" value="TDD24946.1"/>
    <property type="molecule type" value="Genomic_DNA"/>
</dbReference>
<protein>
    <submittedName>
        <fullName evidence="1">Uncharacterized protein</fullName>
    </submittedName>
</protein>
<comment type="caution">
    <text evidence="1">The sequence shown here is derived from an EMBL/GenBank/DDBJ whole genome shotgun (WGS) entry which is preliminary data.</text>
</comment>
<name>A0A4R4X3S3_9ACTN</name>
<accession>A0A4R4X3S3</accession>
<evidence type="ECO:0000313" key="2">
    <source>
        <dbReference type="Proteomes" id="UP000294543"/>
    </source>
</evidence>
<keyword evidence="2" id="KW-1185">Reference proteome</keyword>
<reference evidence="1 2" key="1">
    <citation type="submission" date="2019-03" db="EMBL/GenBank/DDBJ databases">
        <title>Draft genome sequences of novel Actinobacteria.</title>
        <authorList>
            <person name="Sahin N."/>
            <person name="Ay H."/>
            <person name="Saygin H."/>
        </authorList>
    </citation>
    <scope>NUCLEOTIDE SEQUENCE [LARGE SCALE GENOMIC DNA]</scope>
    <source>
        <strain evidence="1 2">KC712</strain>
    </source>
</reference>
<sequence>MNVRRLEAQPERLSGDAARLRALAGELGKVRSVLEGEIAANEGWERDDKAGRQLAESLKPNGGVATQVFGQVITQLSGTADGVGDMGRLMAEADGDTGPKA</sequence>
<dbReference type="Proteomes" id="UP000294543">
    <property type="component" value="Unassembled WGS sequence"/>
</dbReference>
<evidence type="ECO:0000313" key="1">
    <source>
        <dbReference type="EMBL" id="TDD24946.1"/>
    </source>
</evidence>
<dbReference type="AlphaFoldDB" id="A0A4R4X3S3"/>
<organism evidence="1 2">
    <name type="scientific">Nonomuraea diastatica</name>
    <dbReference type="NCBI Taxonomy" id="1848329"/>
    <lineage>
        <taxon>Bacteria</taxon>
        <taxon>Bacillati</taxon>
        <taxon>Actinomycetota</taxon>
        <taxon>Actinomycetes</taxon>
        <taxon>Streptosporangiales</taxon>
        <taxon>Streptosporangiaceae</taxon>
        <taxon>Nonomuraea</taxon>
    </lineage>
</organism>
<dbReference type="RefSeq" id="WP_132504739.1">
    <property type="nucleotide sequence ID" value="NZ_SMKP01000008.1"/>
</dbReference>